<dbReference type="Proteomes" id="UP000036513">
    <property type="component" value="Unassembled WGS sequence"/>
</dbReference>
<dbReference type="InterPro" id="IPR052732">
    <property type="entry name" value="Cell-binding_unc_protein"/>
</dbReference>
<dbReference type="SUPFAM" id="SSF56112">
    <property type="entry name" value="Protein kinase-like (PK-like)"/>
    <property type="match status" value="1"/>
</dbReference>
<accession>A0A0J6VIJ6</accession>
<dbReference type="SUPFAM" id="SSF52540">
    <property type="entry name" value="P-loop containing nucleoside triphosphate hydrolases"/>
    <property type="match status" value="1"/>
</dbReference>
<dbReference type="SMR" id="A0A0J6VIJ6"/>
<sequence>MVLNGGPSGSARAGAGSGTVDAMADVAAGQRVPEPWSVPGNLCAEVHETHTGVVTLLGARAYKAKKAVRTDFCDFTTVASRDAVCRRELELNRRLAPDSYEGIGYFETPTGLREPVVVMRRYPDSARLATLVRSGAPVEADLAGIAARLAHFHRGAARGPAIDAQASPAATAARWEENLGELRKHAGFVVASGSVDEIATRADRFLKGRTALFAQRIAQRRIVDGHGDLLADDIFCLPDGPVLLDCLEFDDRLRYVDGVDDAAFLAMDLEFCGRPDLAVSFLDAYRTEADDPAPRSLADFCVAYRAVVRAKVDCVRVTQGHADAAVDAQRHLGIAVGHLRSGAVRLVMIGGGPGTGKSTVARGLANRTGARVVSTDEVRRHLQDAGRLSGAAGTLNAGLYAPDQVAAVYDEVLRRTRELLAQGWPVILDGTWRDAAHRQRARDVAHETVSEMVEFICGTPVEAAARRVAERGPSVSDATPEIAAALSDAHGDWPQAHRLDTTRPLEESIAQAHQRYCAPV</sequence>
<dbReference type="STRING" id="37916.MCHLDSM_05718"/>
<dbReference type="PANTHER" id="PTHR43883:SF1">
    <property type="entry name" value="GLUCONOKINASE"/>
    <property type="match status" value="1"/>
</dbReference>
<dbReference type="PANTHER" id="PTHR43883">
    <property type="entry name" value="SLR0207 PROTEIN"/>
    <property type="match status" value="1"/>
</dbReference>
<comment type="caution">
    <text evidence="1">The sequence shown here is derived from an EMBL/GenBank/DDBJ whole genome shotgun (WGS) entry which is preliminary data.</text>
</comment>
<protein>
    <submittedName>
        <fullName evidence="1">Zeta toxin</fullName>
    </submittedName>
</protein>
<evidence type="ECO:0000313" key="2">
    <source>
        <dbReference type="Proteomes" id="UP000036513"/>
    </source>
</evidence>
<dbReference type="Gene3D" id="3.40.50.300">
    <property type="entry name" value="P-loop containing nucleotide triphosphate hydrolases"/>
    <property type="match status" value="1"/>
</dbReference>
<reference evidence="1 2" key="1">
    <citation type="journal article" date="2015" name="Genome Biol. Evol.">
        <title>Characterization of Three Mycobacterium spp. with Potential Use in Bioremediation by Genome Sequencing and Comparative Genomics.</title>
        <authorList>
            <person name="Das S."/>
            <person name="Pettersson B.M."/>
            <person name="Behra P.R."/>
            <person name="Ramesh M."/>
            <person name="Dasgupta S."/>
            <person name="Bhattacharya A."/>
            <person name="Kirsebom L.A."/>
        </authorList>
    </citation>
    <scope>NUCLEOTIDE SEQUENCE [LARGE SCALE GENOMIC DNA]</scope>
    <source>
        <strain evidence="1 2">DSM 43826</strain>
    </source>
</reference>
<dbReference type="AlphaFoldDB" id="A0A0J6VIJ6"/>
<dbReference type="Pfam" id="PF13671">
    <property type="entry name" value="AAA_33"/>
    <property type="match status" value="1"/>
</dbReference>
<dbReference type="InterPro" id="IPR011009">
    <property type="entry name" value="Kinase-like_dom_sf"/>
</dbReference>
<dbReference type="InterPro" id="IPR027417">
    <property type="entry name" value="P-loop_NTPase"/>
</dbReference>
<proteinExistence type="predicted"/>
<dbReference type="EMBL" id="JYNL01000064">
    <property type="protein sequence ID" value="KMO70825.1"/>
    <property type="molecule type" value="Genomic_DNA"/>
</dbReference>
<evidence type="ECO:0000313" key="1">
    <source>
        <dbReference type="EMBL" id="KMO70825.1"/>
    </source>
</evidence>
<organism evidence="1 2">
    <name type="scientific">Mycolicibacterium chlorophenolicum</name>
    <dbReference type="NCBI Taxonomy" id="37916"/>
    <lineage>
        <taxon>Bacteria</taxon>
        <taxon>Bacillati</taxon>
        <taxon>Actinomycetota</taxon>
        <taxon>Actinomycetes</taxon>
        <taxon>Mycobacteriales</taxon>
        <taxon>Mycobacteriaceae</taxon>
        <taxon>Mycolicibacterium</taxon>
    </lineage>
</organism>
<name>A0A0J6VIJ6_9MYCO</name>
<keyword evidence="2" id="KW-1185">Reference proteome</keyword>
<gene>
    <name evidence="1" type="ORF">MCHLDSM_05718</name>
</gene>
<dbReference type="PATRIC" id="fig|37916.4.peg.5735"/>